<feature type="coiled-coil region" evidence="6">
    <location>
        <begin position="427"/>
        <end position="456"/>
    </location>
</feature>
<feature type="domain" description="TPX2 C-terminal" evidence="8">
    <location>
        <begin position="412"/>
        <end position="484"/>
    </location>
</feature>
<dbReference type="PANTHER" id="PTHR47067">
    <property type="entry name" value="TPX2 (TARGETING PROTEIN FOR XKLP2) PROTEIN FAMILY-RELATED"/>
    <property type="match status" value="1"/>
</dbReference>
<dbReference type="PANTHER" id="PTHR47067:SF6">
    <property type="entry name" value="PROTEIN WVD2-LIKE 7"/>
    <property type="match status" value="1"/>
</dbReference>
<evidence type="ECO:0000256" key="3">
    <source>
        <dbReference type="ARBA" id="ARBA00022490"/>
    </source>
</evidence>
<dbReference type="STRING" id="3694.A0A2K1ZGB4"/>
<dbReference type="InterPro" id="IPR027329">
    <property type="entry name" value="TPX2_C"/>
</dbReference>
<dbReference type="GO" id="GO:0055028">
    <property type="term" value="C:cortical microtubule"/>
    <property type="evidence" value="ECO:0000318"/>
    <property type="project" value="GO_Central"/>
</dbReference>
<feature type="compositionally biased region" description="Basic and acidic residues" evidence="7">
    <location>
        <begin position="315"/>
        <end position="331"/>
    </location>
</feature>
<evidence type="ECO:0000313" key="9">
    <source>
        <dbReference type="EMBL" id="PNT24318.2"/>
    </source>
</evidence>
<evidence type="ECO:0000259" key="8">
    <source>
        <dbReference type="Pfam" id="PF06886"/>
    </source>
</evidence>
<evidence type="ECO:0000256" key="7">
    <source>
        <dbReference type="SAM" id="MobiDB-lite"/>
    </source>
</evidence>
<dbReference type="InterPro" id="IPR044216">
    <property type="entry name" value="WDL7"/>
</dbReference>
<feature type="region of interest" description="Disordered" evidence="7">
    <location>
        <begin position="254"/>
        <end position="420"/>
    </location>
</feature>
<keyword evidence="3" id="KW-0963">Cytoplasm</keyword>
<keyword evidence="10" id="KW-1185">Reference proteome</keyword>
<evidence type="ECO:0000256" key="6">
    <source>
        <dbReference type="SAM" id="Coils"/>
    </source>
</evidence>
<dbReference type="Pfam" id="PF06886">
    <property type="entry name" value="TPX2"/>
    <property type="match status" value="1"/>
</dbReference>
<feature type="region of interest" description="Disordered" evidence="7">
    <location>
        <begin position="477"/>
        <end position="621"/>
    </location>
</feature>
<evidence type="ECO:0000256" key="1">
    <source>
        <dbReference type="ARBA" id="ARBA00004245"/>
    </source>
</evidence>
<dbReference type="GO" id="GO:0009737">
    <property type="term" value="P:response to abscisic acid"/>
    <property type="evidence" value="ECO:0000318"/>
    <property type="project" value="GO_Central"/>
</dbReference>
<dbReference type="InParanoid" id="A0A2K1ZGB4"/>
<dbReference type="AlphaFoldDB" id="A0A2K1ZGB4"/>
<comment type="similarity">
    <text evidence="2">Belongs to the TPX2 family.</text>
</comment>
<feature type="compositionally biased region" description="Polar residues" evidence="7">
    <location>
        <begin position="554"/>
        <end position="563"/>
    </location>
</feature>
<evidence type="ECO:0000256" key="4">
    <source>
        <dbReference type="ARBA" id="ARBA00022701"/>
    </source>
</evidence>
<protein>
    <recommendedName>
        <fullName evidence="8">TPX2 C-terminal domain-containing protein</fullName>
    </recommendedName>
</protein>
<sequence length="646" mass="71924">MAADFQESFGSSISFQADSLHSSISFGRFESEDLPWERRSSFSHNRYLEEVEKCSKPGSVIEKKAYFEAHFKKKGILLPGSFDGLNGRGCQNGENENDGHENLGQGEEDYILDGSCNYFHSEDDELLENVGFNGFDNGNDGGEFEYVHDENHHAHFDESPVGSEYHGECEVIECQKEDPVVLPSESRLEAAVDDADVLVKGVDEDVKPEEVHQIETMRDELHLNNDKQEMGMKYNLEANAANVDESSTEIYLSPKCGTTKDLDSTTAGHRQNLSPKSRASDESKSTKPRMKSLINGSQVQKILDNVTKTAARNQNIRERETPQRAKSEKQSSRAATPTRRVLHRAKNEENSESGNSRIHPVNKSEKEPRVKKFESPSSRSKRVEPIAHLSTNRTKQNASSINPDTRPSASTFSFKSDERAERRKEFYMKLEEKWHAKEAEMNQIQAKTQQEKTEAEIKQFRKSLNFKATPMPSFYHVAVPPASNGNKASLSKTKPAKARHKSTSPASGAAARPQLLSRAGKDQALSANEFVKTTNQPEPSERTDHPPTKVSEALDTSPTNNSRHNPEALTKTGVTGKNERGGKVKDPNFKRHRVSENTKVPKDPKFEGKAKMGNHRSSSEMLRKSIKRIGSGSNSGMGHLAVGVAS</sequence>
<keyword evidence="4" id="KW-0493">Microtubule</keyword>
<gene>
    <name evidence="9" type="ORF">POPTR_008G129300</name>
</gene>
<evidence type="ECO:0000313" key="10">
    <source>
        <dbReference type="Proteomes" id="UP000006729"/>
    </source>
</evidence>
<name>A0A2K1ZGB4_POPTR</name>
<dbReference type="Proteomes" id="UP000006729">
    <property type="component" value="Chromosome 8"/>
</dbReference>
<keyword evidence="6" id="KW-0175">Coiled coil</keyword>
<organism evidence="9 10">
    <name type="scientific">Populus trichocarpa</name>
    <name type="common">Western balsam poplar</name>
    <name type="synonym">Populus balsamifera subsp. trichocarpa</name>
    <dbReference type="NCBI Taxonomy" id="3694"/>
    <lineage>
        <taxon>Eukaryota</taxon>
        <taxon>Viridiplantae</taxon>
        <taxon>Streptophyta</taxon>
        <taxon>Embryophyta</taxon>
        <taxon>Tracheophyta</taxon>
        <taxon>Spermatophyta</taxon>
        <taxon>Magnoliopsida</taxon>
        <taxon>eudicotyledons</taxon>
        <taxon>Gunneridae</taxon>
        <taxon>Pentapetalae</taxon>
        <taxon>rosids</taxon>
        <taxon>fabids</taxon>
        <taxon>Malpighiales</taxon>
        <taxon>Salicaceae</taxon>
        <taxon>Saliceae</taxon>
        <taxon>Populus</taxon>
    </lineage>
</organism>
<dbReference type="FunCoup" id="A0A2K1ZGB4">
    <property type="interactions" value="93"/>
</dbReference>
<feature type="compositionally biased region" description="Polar residues" evidence="7">
    <location>
        <begin position="389"/>
        <end position="414"/>
    </location>
</feature>
<evidence type="ECO:0000256" key="2">
    <source>
        <dbReference type="ARBA" id="ARBA00005885"/>
    </source>
</evidence>
<dbReference type="ExpressionAtlas" id="A0A2K1ZGB4">
    <property type="expression patterns" value="differential"/>
</dbReference>
<feature type="region of interest" description="Disordered" evidence="7">
    <location>
        <begin position="88"/>
        <end position="107"/>
    </location>
</feature>
<proteinExistence type="inferred from homology"/>
<feature type="compositionally biased region" description="Basic and acidic residues" evidence="7">
    <location>
        <begin position="577"/>
        <end position="610"/>
    </location>
</feature>
<accession>A0A2K1ZGB4</accession>
<reference evidence="9 10" key="1">
    <citation type="journal article" date="2006" name="Science">
        <title>The genome of black cottonwood, Populus trichocarpa (Torr. &amp; Gray).</title>
        <authorList>
            <person name="Tuskan G.A."/>
            <person name="Difazio S."/>
            <person name="Jansson S."/>
            <person name="Bohlmann J."/>
            <person name="Grigoriev I."/>
            <person name="Hellsten U."/>
            <person name="Putnam N."/>
            <person name="Ralph S."/>
            <person name="Rombauts S."/>
            <person name="Salamov A."/>
            <person name="Schein J."/>
            <person name="Sterck L."/>
            <person name="Aerts A."/>
            <person name="Bhalerao R.R."/>
            <person name="Bhalerao R.P."/>
            <person name="Blaudez D."/>
            <person name="Boerjan W."/>
            <person name="Brun A."/>
            <person name="Brunner A."/>
            <person name="Busov V."/>
            <person name="Campbell M."/>
            <person name="Carlson J."/>
            <person name="Chalot M."/>
            <person name="Chapman J."/>
            <person name="Chen G.L."/>
            <person name="Cooper D."/>
            <person name="Coutinho P.M."/>
            <person name="Couturier J."/>
            <person name="Covert S."/>
            <person name="Cronk Q."/>
            <person name="Cunningham R."/>
            <person name="Davis J."/>
            <person name="Degroeve S."/>
            <person name="Dejardin A."/>
            <person name="Depamphilis C."/>
            <person name="Detter J."/>
            <person name="Dirks B."/>
            <person name="Dubchak I."/>
            <person name="Duplessis S."/>
            <person name="Ehlting J."/>
            <person name="Ellis B."/>
            <person name="Gendler K."/>
            <person name="Goodstein D."/>
            <person name="Gribskov M."/>
            <person name="Grimwood J."/>
            <person name="Groover A."/>
            <person name="Gunter L."/>
            <person name="Hamberger B."/>
            <person name="Heinze B."/>
            <person name="Helariutta Y."/>
            <person name="Henrissat B."/>
            <person name="Holligan D."/>
            <person name="Holt R."/>
            <person name="Huang W."/>
            <person name="Islam-Faridi N."/>
            <person name="Jones S."/>
            <person name="Jones-Rhoades M."/>
            <person name="Jorgensen R."/>
            <person name="Joshi C."/>
            <person name="Kangasjarvi J."/>
            <person name="Karlsson J."/>
            <person name="Kelleher C."/>
            <person name="Kirkpatrick R."/>
            <person name="Kirst M."/>
            <person name="Kohler A."/>
            <person name="Kalluri U."/>
            <person name="Larimer F."/>
            <person name="Leebens-Mack J."/>
            <person name="Leple J.C."/>
            <person name="Locascio P."/>
            <person name="Lou Y."/>
            <person name="Lucas S."/>
            <person name="Martin F."/>
            <person name="Montanini B."/>
            <person name="Napoli C."/>
            <person name="Nelson D.R."/>
            <person name="Nelson C."/>
            <person name="Nieminen K."/>
            <person name="Nilsson O."/>
            <person name="Pereda V."/>
            <person name="Peter G."/>
            <person name="Philippe R."/>
            <person name="Pilate G."/>
            <person name="Poliakov A."/>
            <person name="Razumovskaya J."/>
            <person name="Richardson P."/>
            <person name="Rinaldi C."/>
            <person name="Ritland K."/>
            <person name="Rouze P."/>
            <person name="Ryaboy D."/>
            <person name="Schmutz J."/>
            <person name="Schrader J."/>
            <person name="Segerman B."/>
            <person name="Shin H."/>
            <person name="Siddiqui A."/>
            <person name="Sterky F."/>
            <person name="Terry A."/>
            <person name="Tsai C.J."/>
            <person name="Uberbacher E."/>
            <person name="Unneberg P."/>
            <person name="Vahala J."/>
            <person name="Wall K."/>
            <person name="Wessler S."/>
            <person name="Yang G."/>
            <person name="Yin T."/>
            <person name="Douglas C."/>
            <person name="Marra M."/>
            <person name="Sandberg G."/>
            <person name="Van de Peer Y."/>
            <person name="Rokhsar D."/>
        </authorList>
    </citation>
    <scope>NUCLEOTIDE SEQUENCE [LARGE SCALE GENOMIC DNA]</scope>
    <source>
        <strain evidence="10">cv. Nisqually</strain>
    </source>
</reference>
<feature type="compositionally biased region" description="Polar residues" evidence="7">
    <location>
        <begin position="483"/>
        <end position="492"/>
    </location>
</feature>
<evidence type="ECO:0000256" key="5">
    <source>
        <dbReference type="ARBA" id="ARBA00023212"/>
    </source>
</evidence>
<feature type="compositionally biased region" description="Basic and acidic residues" evidence="7">
    <location>
        <begin position="362"/>
        <end position="374"/>
    </location>
</feature>
<dbReference type="EMBL" id="CM009297">
    <property type="protein sequence ID" value="PNT24318.2"/>
    <property type="molecule type" value="Genomic_DNA"/>
</dbReference>
<keyword evidence="5" id="KW-0206">Cytoskeleton</keyword>
<feature type="compositionally biased region" description="Polar residues" evidence="7">
    <location>
        <begin position="264"/>
        <end position="277"/>
    </location>
</feature>
<feature type="compositionally biased region" description="Polar residues" evidence="7">
    <location>
        <begin position="294"/>
        <end position="314"/>
    </location>
</feature>
<comment type="subcellular location">
    <subcellularLocation>
        <location evidence="1">Cytoplasm</location>
        <location evidence="1">Cytoskeleton</location>
    </subcellularLocation>
</comment>